<feature type="domain" description="MRG" evidence="2">
    <location>
        <begin position="187"/>
        <end position="303"/>
    </location>
</feature>
<evidence type="ECO:0000313" key="4">
    <source>
        <dbReference type="Proteomes" id="UP000799421"/>
    </source>
</evidence>
<accession>A0A6A7BXB7</accession>
<dbReference type="InterPro" id="IPR026541">
    <property type="entry name" value="MRG_dom"/>
</dbReference>
<name>A0A6A7BXB7_9PEZI</name>
<evidence type="ECO:0000259" key="2">
    <source>
        <dbReference type="Pfam" id="PF05712"/>
    </source>
</evidence>
<dbReference type="Proteomes" id="UP000799421">
    <property type="component" value="Unassembled WGS sequence"/>
</dbReference>
<gene>
    <name evidence="3" type="ORF">K470DRAFT_258386</name>
</gene>
<dbReference type="EMBL" id="MU005987">
    <property type="protein sequence ID" value="KAF2859861.1"/>
    <property type="molecule type" value="Genomic_DNA"/>
</dbReference>
<reference evidence="3" key="1">
    <citation type="journal article" date="2020" name="Stud. Mycol.">
        <title>101 Dothideomycetes genomes: a test case for predicting lifestyles and emergence of pathogens.</title>
        <authorList>
            <person name="Haridas S."/>
            <person name="Albert R."/>
            <person name="Binder M."/>
            <person name="Bloem J."/>
            <person name="Labutti K."/>
            <person name="Salamov A."/>
            <person name="Andreopoulos B."/>
            <person name="Baker S."/>
            <person name="Barry K."/>
            <person name="Bills G."/>
            <person name="Bluhm B."/>
            <person name="Cannon C."/>
            <person name="Castanera R."/>
            <person name="Culley D."/>
            <person name="Daum C."/>
            <person name="Ezra D."/>
            <person name="Gonzalez J."/>
            <person name="Henrissat B."/>
            <person name="Kuo A."/>
            <person name="Liang C."/>
            <person name="Lipzen A."/>
            <person name="Lutzoni F."/>
            <person name="Magnuson J."/>
            <person name="Mondo S."/>
            <person name="Nolan M."/>
            <person name="Ohm R."/>
            <person name="Pangilinan J."/>
            <person name="Park H.-J."/>
            <person name="Ramirez L."/>
            <person name="Alfaro M."/>
            <person name="Sun H."/>
            <person name="Tritt A."/>
            <person name="Yoshinaga Y."/>
            <person name="Zwiers L.-H."/>
            <person name="Turgeon B."/>
            <person name="Goodwin S."/>
            <person name="Spatafora J."/>
            <person name="Crous P."/>
            <person name="Grigoriev I."/>
        </authorList>
    </citation>
    <scope>NUCLEOTIDE SEQUENCE</scope>
    <source>
        <strain evidence="3">CBS 480.64</strain>
    </source>
</reference>
<feature type="region of interest" description="Disordered" evidence="1">
    <location>
        <begin position="1"/>
        <end position="26"/>
    </location>
</feature>
<sequence>MRTAGLEQRSYNSSSRRSTRVRRPSAKLVECRDDFTFNIFHGLSERKRSLETVTTRSRKRSKTRPNEAPSQTEQATDIVMTDAPGYDTSGLEHPPPHDTAKDCQQSKAPGSFRKHRAVVNTAKTLGVPHTHTVSSSPKSKAQHPTTLFKMALANNARAPPFEIDIWPILPPTLQRYLPENYGGGRVTVSAFLAAFRAHMAAIQPPCKLARIERAISIVEQVFYIHFETEMLYTSVEKEMWIGYKQAHLNVFPIQVYRCAYLIRLFEILPRLAREGKVRLQEQDRSRLHEDLTLMCLWLASNQYECLL</sequence>
<protein>
    <recommendedName>
        <fullName evidence="2">MRG domain-containing protein</fullName>
    </recommendedName>
</protein>
<evidence type="ECO:0000256" key="1">
    <source>
        <dbReference type="SAM" id="MobiDB-lite"/>
    </source>
</evidence>
<feature type="region of interest" description="Disordered" evidence="1">
    <location>
        <begin position="49"/>
        <end position="112"/>
    </location>
</feature>
<evidence type="ECO:0000313" key="3">
    <source>
        <dbReference type="EMBL" id="KAF2859861.1"/>
    </source>
</evidence>
<organism evidence="3 4">
    <name type="scientific">Piedraia hortae CBS 480.64</name>
    <dbReference type="NCBI Taxonomy" id="1314780"/>
    <lineage>
        <taxon>Eukaryota</taxon>
        <taxon>Fungi</taxon>
        <taxon>Dikarya</taxon>
        <taxon>Ascomycota</taxon>
        <taxon>Pezizomycotina</taxon>
        <taxon>Dothideomycetes</taxon>
        <taxon>Dothideomycetidae</taxon>
        <taxon>Capnodiales</taxon>
        <taxon>Piedraiaceae</taxon>
        <taxon>Piedraia</taxon>
    </lineage>
</organism>
<proteinExistence type="predicted"/>
<dbReference type="Gene3D" id="1.10.274.30">
    <property type="entry name" value="MRG domain"/>
    <property type="match status" value="1"/>
</dbReference>
<dbReference type="InterPro" id="IPR038217">
    <property type="entry name" value="MRG_C_sf"/>
</dbReference>
<dbReference type="Pfam" id="PF05712">
    <property type="entry name" value="MRG"/>
    <property type="match status" value="1"/>
</dbReference>
<dbReference type="AlphaFoldDB" id="A0A6A7BXB7"/>
<keyword evidence="4" id="KW-1185">Reference proteome</keyword>